<dbReference type="Proteomes" id="UP000264492">
    <property type="component" value="Unassembled WGS sequence"/>
</dbReference>
<feature type="chain" id="PRO_5016563409" evidence="2">
    <location>
        <begin position="20"/>
        <end position="139"/>
    </location>
</feature>
<dbReference type="AlphaFoldDB" id="A0A371K0D9"/>
<keyword evidence="2" id="KW-0732">Signal</keyword>
<evidence type="ECO:0000313" key="4">
    <source>
        <dbReference type="Proteomes" id="UP000264492"/>
    </source>
</evidence>
<reference evidence="3 4" key="1">
    <citation type="submission" date="2018-08" db="EMBL/GenBank/DDBJ databases">
        <title>Lysobacter sp. zong2l5, whole genome shotgun sequence.</title>
        <authorList>
            <person name="Zhang X."/>
            <person name="Feng G."/>
            <person name="Zhu H."/>
        </authorList>
    </citation>
    <scope>NUCLEOTIDE SEQUENCE [LARGE SCALE GENOMIC DNA]</scope>
    <source>
        <strain evidence="4">zong2l5</strain>
    </source>
</reference>
<accession>A0A371K0D9</accession>
<keyword evidence="4" id="KW-1185">Reference proteome</keyword>
<comment type="caution">
    <text evidence="3">The sequence shown here is derived from an EMBL/GenBank/DDBJ whole genome shotgun (WGS) entry which is preliminary data.</text>
</comment>
<evidence type="ECO:0000256" key="2">
    <source>
        <dbReference type="SAM" id="SignalP"/>
    </source>
</evidence>
<dbReference type="RefSeq" id="WP_147300678.1">
    <property type="nucleotide sequence ID" value="NZ_QTSU01000002.1"/>
</dbReference>
<proteinExistence type="predicted"/>
<sequence>MKALHAMVLTLGLFATANAAWCAEPLAFCVETGEVQLLERLSANAQLIERIEVDYTSTEAEGKERLRALLKRRAYVHAADFITGVETHSEQLDRWHYLHVGSADAYLCRQGTLARAFGDGVPSARSDPANSYAQAGLVQ</sequence>
<name>A0A371K0D9_9GAMM</name>
<organism evidence="3 4">
    <name type="scientific">Lysobacter silvisoli</name>
    <dbReference type="NCBI Taxonomy" id="2293254"/>
    <lineage>
        <taxon>Bacteria</taxon>
        <taxon>Pseudomonadati</taxon>
        <taxon>Pseudomonadota</taxon>
        <taxon>Gammaproteobacteria</taxon>
        <taxon>Lysobacterales</taxon>
        <taxon>Lysobacteraceae</taxon>
        <taxon>Lysobacter</taxon>
    </lineage>
</organism>
<gene>
    <name evidence="3" type="ORF">DX914_13775</name>
</gene>
<evidence type="ECO:0000256" key="1">
    <source>
        <dbReference type="SAM" id="MobiDB-lite"/>
    </source>
</evidence>
<dbReference type="EMBL" id="QTSU01000002">
    <property type="protein sequence ID" value="RDZ27307.1"/>
    <property type="molecule type" value="Genomic_DNA"/>
</dbReference>
<feature type="region of interest" description="Disordered" evidence="1">
    <location>
        <begin position="120"/>
        <end position="139"/>
    </location>
</feature>
<evidence type="ECO:0000313" key="3">
    <source>
        <dbReference type="EMBL" id="RDZ27307.1"/>
    </source>
</evidence>
<protein>
    <submittedName>
        <fullName evidence="3">Uncharacterized protein</fullName>
    </submittedName>
</protein>
<feature type="signal peptide" evidence="2">
    <location>
        <begin position="1"/>
        <end position="19"/>
    </location>
</feature>